<evidence type="ECO:0000313" key="4">
    <source>
        <dbReference type="Proteomes" id="UP000283255"/>
    </source>
</evidence>
<dbReference type="EMBL" id="QZCH01000033">
    <property type="protein sequence ID" value="RJG39516.1"/>
    <property type="molecule type" value="Genomic_DNA"/>
</dbReference>
<dbReference type="Proteomes" id="UP000283255">
    <property type="component" value="Unassembled WGS sequence"/>
</dbReference>
<comment type="similarity">
    <text evidence="1">Belongs to the GSP E family.</text>
</comment>
<protein>
    <submittedName>
        <fullName evidence="3">FHA domain-containing protein</fullName>
    </submittedName>
</protein>
<dbReference type="GO" id="GO:0016887">
    <property type="term" value="F:ATP hydrolysis activity"/>
    <property type="evidence" value="ECO:0007669"/>
    <property type="project" value="InterPro"/>
</dbReference>
<dbReference type="Pfam" id="PF00498">
    <property type="entry name" value="FHA"/>
    <property type="match status" value="1"/>
</dbReference>
<dbReference type="PANTHER" id="PTHR30486">
    <property type="entry name" value="TWITCHING MOTILITY PROTEIN PILT"/>
    <property type="match status" value="1"/>
</dbReference>
<sequence>MFYIFLKTKKGNVVGDFPCVNDDCIVGKDNQCLVVLRGWGVAAKHARIYKSEHSLFIQDLTNKSSIKVNGKAVNDYGPIDESDLISIGGYVFTLLDKDADSAIASENTDITVQKPVKNVDLDKADSTVKKNEEVSNILAKELNHWRSYVHRELFSQIDLRRINIDEMNDDELRINTQQWIDDIISSSNAIPDTIDKSLLAKQVLNEAIGLGPLEELLADKDVSEVMVNCFDEIFFEKLGVLEKSPITFTNDKAVLSAIERIVSPIGRRIDESSPMVDARLKDGSRVNAVIPPLALKGPSITIRKFMAERLVAEDLVRFNSIDQRMADFLKLIVLQKNNIVISGGTGSGKTTLLNVLSNYIPDNERIVTVEDAAELKLYQPNLVNLEARPANQEGTGAIPIRDLVKNCLRMRPDRIVVGECRGGEALDMLQAMNTGHDGSLTTTHANSPRDCVSRIEVMVMMSGMDLPVQAIREQIGSAVNFIVQQTRFSCGTRKVTSIAEVSGIENGRLQLGEIFKFNQTGYDSNGKVVGNFIATGLIPDFCENMNKRGLSVDLSLFRESVTDDSLS</sequence>
<keyword evidence="4" id="KW-1185">Reference proteome</keyword>
<feature type="domain" description="FHA" evidence="2">
    <location>
        <begin position="24"/>
        <end position="73"/>
    </location>
</feature>
<dbReference type="InterPro" id="IPR050921">
    <property type="entry name" value="T4SS_GSP_E_ATPase"/>
</dbReference>
<accession>A0A418YAG5</accession>
<dbReference type="AlphaFoldDB" id="A0A418YAG5"/>
<dbReference type="SUPFAM" id="SSF49879">
    <property type="entry name" value="SMAD/FHA domain"/>
    <property type="match status" value="1"/>
</dbReference>
<evidence type="ECO:0000313" key="3">
    <source>
        <dbReference type="EMBL" id="RJG39516.1"/>
    </source>
</evidence>
<evidence type="ECO:0000259" key="2">
    <source>
        <dbReference type="PROSITE" id="PS50006"/>
    </source>
</evidence>
<reference evidence="3 4" key="1">
    <citation type="submission" date="2018-09" db="EMBL/GenBank/DDBJ databases">
        <authorList>
            <person name="Wang F."/>
        </authorList>
    </citation>
    <scope>NUCLEOTIDE SEQUENCE [LARGE SCALE GENOMIC DNA]</scope>
    <source>
        <strain evidence="3 4">PLHSC7-2</strain>
    </source>
</reference>
<dbReference type="InterPro" id="IPR000253">
    <property type="entry name" value="FHA_dom"/>
</dbReference>
<dbReference type="Gene3D" id="3.40.50.300">
    <property type="entry name" value="P-loop containing nucleotide triphosphate hydrolases"/>
    <property type="match status" value="1"/>
</dbReference>
<reference evidence="3 4" key="2">
    <citation type="submission" date="2019-01" db="EMBL/GenBank/DDBJ databases">
        <title>Motilimonas pumilus sp. nov., isolated from the gut of sea cucumber (Apostichopus japonicus).</title>
        <authorList>
            <person name="Wang F.-Q."/>
            <person name="Ren L.-H."/>
            <person name="Lin Y.-W."/>
            <person name="Sun G.-H."/>
            <person name="Du Z.-J."/>
            <person name="Zhao J.-X."/>
            <person name="Liu X.-J."/>
            <person name="Liu L.-J."/>
        </authorList>
    </citation>
    <scope>NUCLEOTIDE SEQUENCE [LARGE SCALE GENOMIC DNA]</scope>
    <source>
        <strain evidence="3 4">PLHSC7-2</strain>
    </source>
</reference>
<dbReference type="CDD" id="cd00060">
    <property type="entry name" value="FHA"/>
    <property type="match status" value="1"/>
</dbReference>
<dbReference type="Pfam" id="PF00437">
    <property type="entry name" value="T2SSE"/>
    <property type="match status" value="1"/>
</dbReference>
<dbReference type="InterPro" id="IPR027417">
    <property type="entry name" value="P-loop_NTPase"/>
</dbReference>
<dbReference type="Gene3D" id="3.30.450.380">
    <property type="match status" value="1"/>
</dbReference>
<dbReference type="RefSeq" id="WP_119912172.1">
    <property type="nucleotide sequence ID" value="NZ_QZCH01000033.1"/>
</dbReference>
<dbReference type="InterPro" id="IPR001482">
    <property type="entry name" value="T2SS/T4SS_dom"/>
</dbReference>
<dbReference type="Gene3D" id="2.60.200.20">
    <property type="match status" value="1"/>
</dbReference>
<comment type="caution">
    <text evidence="3">The sequence shown here is derived from an EMBL/GenBank/DDBJ whole genome shotgun (WGS) entry which is preliminary data.</text>
</comment>
<dbReference type="SUPFAM" id="SSF52540">
    <property type="entry name" value="P-loop containing nucleoside triphosphate hydrolases"/>
    <property type="match status" value="1"/>
</dbReference>
<name>A0A418YAG5_9GAMM</name>
<dbReference type="CDD" id="cd01130">
    <property type="entry name" value="VirB11-like_ATPase"/>
    <property type="match status" value="1"/>
</dbReference>
<dbReference type="PROSITE" id="PS50006">
    <property type="entry name" value="FHA_DOMAIN"/>
    <property type="match status" value="1"/>
</dbReference>
<dbReference type="PANTHER" id="PTHR30486:SF15">
    <property type="entry name" value="TYPE II_IV SECRETION SYSTEM ATPASE"/>
    <property type="match status" value="1"/>
</dbReference>
<dbReference type="InterPro" id="IPR008984">
    <property type="entry name" value="SMAD_FHA_dom_sf"/>
</dbReference>
<organism evidence="3 4">
    <name type="scientific">Motilimonas pumila</name>
    <dbReference type="NCBI Taxonomy" id="2303987"/>
    <lineage>
        <taxon>Bacteria</taxon>
        <taxon>Pseudomonadati</taxon>
        <taxon>Pseudomonadota</taxon>
        <taxon>Gammaproteobacteria</taxon>
        <taxon>Alteromonadales</taxon>
        <taxon>Alteromonadales genera incertae sedis</taxon>
        <taxon>Motilimonas</taxon>
    </lineage>
</organism>
<gene>
    <name evidence="3" type="ORF">D1Z90_17925</name>
</gene>
<evidence type="ECO:0000256" key="1">
    <source>
        <dbReference type="ARBA" id="ARBA00006611"/>
    </source>
</evidence>
<proteinExistence type="inferred from homology"/>
<dbReference type="OrthoDB" id="9810761at2"/>